<reference evidence="2 3" key="1">
    <citation type="submission" date="2019-06" db="EMBL/GenBank/DDBJ databases">
        <title>Draft genome sequence of Miniimonas arenae KCTC 19750T isolated from sea sand.</title>
        <authorList>
            <person name="Park S.-J."/>
        </authorList>
    </citation>
    <scope>NUCLEOTIDE SEQUENCE [LARGE SCALE GENOMIC DNA]</scope>
    <source>
        <strain evidence="2 3">KCTC 19750</strain>
    </source>
</reference>
<accession>A0A5C5BFV1</accession>
<gene>
    <name evidence="2" type="ORF">FH969_03920</name>
</gene>
<organism evidence="2 3">
    <name type="scientific">Miniimonas arenae</name>
    <dbReference type="NCBI Taxonomy" id="676201"/>
    <lineage>
        <taxon>Bacteria</taxon>
        <taxon>Bacillati</taxon>
        <taxon>Actinomycetota</taxon>
        <taxon>Actinomycetes</taxon>
        <taxon>Micrococcales</taxon>
        <taxon>Beutenbergiaceae</taxon>
        <taxon>Miniimonas</taxon>
    </lineage>
</organism>
<protein>
    <submittedName>
        <fullName evidence="2">DUF1684 domain-containing protein</fullName>
    </submittedName>
</protein>
<dbReference type="OrthoDB" id="5493262at2"/>
<dbReference type="Proteomes" id="UP000313849">
    <property type="component" value="Unassembled WGS sequence"/>
</dbReference>
<dbReference type="Pfam" id="PF07920">
    <property type="entry name" value="DUF1684"/>
    <property type="match status" value="1"/>
</dbReference>
<comment type="caution">
    <text evidence="2">The sequence shown here is derived from an EMBL/GenBank/DDBJ whole genome shotgun (WGS) entry which is preliminary data.</text>
</comment>
<name>A0A5C5BFV1_9MICO</name>
<dbReference type="EMBL" id="VENP01000009">
    <property type="protein sequence ID" value="TNU76243.1"/>
    <property type="molecule type" value="Genomic_DNA"/>
</dbReference>
<sequence>MSIDTRAPGVVSADVDVQDWLAFRARREADLARPHDWLSVVGFVWLGDEPAAVPGVPGSWWVADGEAHVAARTADGLRLLGSSDAASGAADAASLGRATGVLDGEASVAVGEAGAVPFAAFRSGAGDAADDAASADDDETEVRVEVLRRGGYYALRLRDPQAPARTSFDGVPTWDYDPAWRLTARLEPYAAPRSVVVGAAAPGLTQRANAVGEVVLERDGEEVRLVATGSPSSWSVAFTDATSGVTSSAWRAVAVLGDPADGDGEVDLNRTVNFPYAFSDFGTCPRPIEGNALPWAVEAGERSPSGRTGVPPTEGGPTALPGPQLLGGAVQDG</sequence>
<dbReference type="PANTHER" id="PTHR41913:SF1">
    <property type="entry name" value="DUF1684 DOMAIN-CONTAINING PROTEIN"/>
    <property type="match status" value="1"/>
</dbReference>
<feature type="region of interest" description="Disordered" evidence="1">
    <location>
        <begin position="299"/>
        <end position="333"/>
    </location>
</feature>
<proteinExistence type="predicted"/>
<dbReference type="AlphaFoldDB" id="A0A5C5BFV1"/>
<evidence type="ECO:0000313" key="2">
    <source>
        <dbReference type="EMBL" id="TNU76243.1"/>
    </source>
</evidence>
<dbReference type="InterPro" id="IPR012467">
    <property type="entry name" value="DUF1684"/>
</dbReference>
<keyword evidence="3" id="KW-1185">Reference proteome</keyword>
<dbReference type="RefSeq" id="WP_139986213.1">
    <property type="nucleotide sequence ID" value="NZ_VENP01000009.1"/>
</dbReference>
<dbReference type="PANTHER" id="PTHR41913">
    <property type="entry name" value="DUF1684 DOMAIN-CONTAINING PROTEIN"/>
    <property type="match status" value="1"/>
</dbReference>
<evidence type="ECO:0000313" key="3">
    <source>
        <dbReference type="Proteomes" id="UP000313849"/>
    </source>
</evidence>
<evidence type="ECO:0000256" key="1">
    <source>
        <dbReference type="SAM" id="MobiDB-lite"/>
    </source>
</evidence>